<keyword evidence="1" id="KW-0175">Coiled coil</keyword>
<feature type="transmembrane region" description="Helical" evidence="2">
    <location>
        <begin position="7"/>
        <end position="30"/>
    </location>
</feature>
<sequence length="190" mass="22133">MILNFRYHLFTISAIFAALGIGILIGSSIIGHDKLILEQERIIKDIGDDIKNIRQENLQLKNDITEMEKELEYRKKIEKRFYTLVLKDIIKGENYYLILSDRLKENYGSELEYIFEKAGVQLKFINNIEEFQLDKQGKVIIWGKQNINRFKSGLYSNLKGEEIIYLDNKGSIADFILSLLESETNSEQST</sequence>
<evidence type="ECO:0000313" key="4">
    <source>
        <dbReference type="Proteomes" id="UP000000719"/>
    </source>
</evidence>
<evidence type="ECO:0000256" key="2">
    <source>
        <dbReference type="SAM" id="Phobius"/>
    </source>
</evidence>
<proteinExistence type="predicted"/>
<dbReference type="AlphaFoldDB" id="B8D2J1"/>
<dbReference type="STRING" id="373903.Hore_06610"/>
<dbReference type="GO" id="GO:0016020">
    <property type="term" value="C:membrane"/>
    <property type="evidence" value="ECO:0007669"/>
    <property type="project" value="InterPro"/>
</dbReference>
<keyword evidence="4" id="KW-1185">Reference proteome</keyword>
<evidence type="ECO:0000256" key="1">
    <source>
        <dbReference type="SAM" id="Coils"/>
    </source>
</evidence>
<dbReference type="RefSeq" id="WP_012635606.1">
    <property type="nucleotide sequence ID" value="NC_011899.1"/>
</dbReference>
<dbReference type="GO" id="GO:0055070">
    <property type="term" value="P:copper ion homeostasis"/>
    <property type="evidence" value="ECO:0007669"/>
    <property type="project" value="InterPro"/>
</dbReference>
<dbReference type="eggNOG" id="ENOG502Z9M5">
    <property type="taxonomic scope" value="Bacteria"/>
</dbReference>
<organism evidence="3 4">
    <name type="scientific">Halothermothrix orenii (strain H 168 / OCM 544 / DSM 9562)</name>
    <dbReference type="NCBI Taxonomy" id="373903"/>
    <lineage>
        <taxon>Bacteria</taxon>
        <taxon>Bacillati</taxon>
        <taxon>Bacillota</taxon>
        <taxon>Clostridia</taxon>
        <taxon>Halanaerobiales</taxon>
        <taxon>Halothermotrichaceae</taxon>
        <taxon>Halothermothrix</taxon>
    </lineage>
</organism>
<accession>B8D2J1</accession>
<dbReference type="EMBL" id="CP001098">
    <property type="protein sequence ID" value="ACL69418.1"/>
    <property type="molecule type" value="Genomic_DNA"/>
</dbReference>
<evidence type="ECO:0000313" key="3">
    <source>
        <dbReference type="EMBL" id="ACL69418.1"/>
    </source>
</evidence>
<keyword evidence="2" id="KW-0472">Membrane</keyword>
<reference evidence="3 4" key="1">
    <citation type="journal article" date="2009" name="PLoS ONE">
        <title>Genome analysis of the anaerobic thermohalophilic bacterium Halothermothrix orenii.</title>
        <authorList>
            <person name="Mavromatis K."/>
            <person name="Ivanova N."/>
            <person name="Anderson I."/>
            <person name="Lykidis A."/>
            <person name="Hooper S.D."/>
            <person name="Sun H."/>
            <person name="Kunin V."/>
            <person name="Lapidus A."/>
            <person name="Hugenholtz P."/>
            <person name="Patel B."/>
            <person name="Kyrpides N.C."/>
        </authorList>
    </citation>
    <scope>NUCLEOTIDE SEQUENCE [LARGE SCALE GENOMIC DNA]</scope>
    <source>
        <strain evidence="4">H 168 / OCM 544 / DSM 9562</strain>
    </source>
</reference>
<keyword evidence="2" id="KW-0812">Transmembrane</keyword>
<dbReference type="HOGENOM" id="CLU_1426188_0_0_9"/>
<protein>
    <submittedName>
        <fullName evidence="3">Uncharacterized protein</fullName>
    </submittedName>
</protein>
<feature type="coiled-coil region" evidence="1">
    <location>
        <begin position="43"/>
        <end position="70"/>
    </location>
</feature>
<keyword evidence="2" id="KW-1133">Transmembrane helix</keyword>
<dbReference type="Pfam" id="PF11382">
    <property type="entry name" value="MctB"/>
    <property type="match status" value="1"/>
</dbReference>
<dbReference type="KEGG" id="hor:Hore_06610"/>
<name>B8D2J1_HALOH</name>
<gene>
    <name evidence="3" type="ordered locus">Hore_06610</name>
</gene>
<dbReference type="Proteomes" id="UP000000719">
    <property type="component" value="Chromosome"/>
</dbReference>
<dbReference type="InterPro" id="IPR021522">
    <property type="entry name" value="MctB"/>
</dbReference>